<organism evidence="1 2">
    <name type="scientific">Cinnamomum micranthum f. kanehirae</name>
    <dbReference type="NCBI Taxonomy" id="337451"/>
    <lineage>
        <taxon>Eukaryota</taxon>
        <taxon>Viridiplantae</taxon>
        <taxon>Streptophyta</taxon>
        <taxon>Embryophyta</taxon>
        <taxon>Tracheophyta</taxon>
        <taxon>Spermatophyta</taxon>
        <taxon>Magnoliopsida</taxon>
        <taxon>Magnoliidae</taxon>
        <taxon>Laurales</taxon>
        <taxon>Lauraceae</taxon>
        <taxon>Cinnamomum</taxon>
    </lineage>
</organism>
<dbReference type="EMBL" id="QPKB01000003">
    <property type="protein sequence ID" value="RWR81409.1"/>
    <property type="molecule type" value="Genomic_DNA"/>
</dbReference>
<evidence type="ECO:0000313" key="2">
    <source>
        <dbReference type="Proteomes" id="UP000283530"/>
    </source>
</evidence>
<dbReference type="Gene3D" id="3.10.450.40">
    <property type="match status" value="1"/>
</dbReference>
<accession>A0A3S3P2D4</accession>
<dbReference type="AlphaFoldDB" id="A0A3S3P2D4"/>
<dbReference type="Pfam" id="PF11523">
    <property type="entry name" value="DUF3223"/>
    <property type="match status" value="1"/>
</dbReference>
<dbReference type="GO" id="GO:0009658">
    <property type="term" value="P:chloroplast organization"/>
    <property type="evidence" value="ECO:0007669"/>
    <property type="project" value="TreeGrafter"/>
</dbReference>
<protein>
    <submittedName>
        <fullName evidence="1">Protein DCL, chloroplastic isoform X1</fullName>
    </submittedName>
</protein>
<dbReference type="OrthoDB" id="695233at2759"/>
<dbReference type="Proteomes" id="UP000283530">
    <property type="component" value="Unassembled WGS sequence"/>
</dbReference>
<dbReference type="PANTHER" id="PTHR33415">
    <property type="entry name" value="PROTEIN EMBRYO DEFECTIVE 514"/>
    <property type="match status" value="1"/>
</dbReference>
<sequence>MSSSSAAVALLFARGIPLLPLRLRRIQPSALFLFPSLGRTSLCTATDSYEKVASSASDSTAVCSSKDPSQYFRSDHPDYRRWKDKEEEILKDIEPITFHIKQILHSTRYKDGELLTAEDEKAVEKLLVHHPHSEDKIGCGLNSIMVDRHPQFKNSRCLFVVRTDGGWIDFSYQKCLRAYIRKKYPAYAERFIRENFKRGSS</sequence>
<comment type="caution">
    <text evidence="1">The sequence shown here is derived from an EMBL/GenBank/DDBJ whole genome shotgun (WGS) entry which is preliminary data.</text>
</comment>
<dbReference type="PANTHER" id="PTHR33415:SF4">
    <property type="entry name" value="DCL PROTEIN (DUF3223)"/>
    <property type="match status" value="1"/>
</dbReference>
<gene>
    <name evidence="1" type="ORF">CKAN_01009200</name>
</gene>
<proteinExistence type="predicted"/>
<dbReference type="GO" id="GO:0009507">
    <property type="term" value="C:chloroplast"/>
    <property type="evidence" value="ECO:0007669"/>
    <property type="project" value="TreeGrafter"/>
</dbReference>
<dbReference type="InterPro" id="IPR044673">
    <property type="entry name" value="DCL-like"/>
</dbReference>
<reference evidence="1 2" key="1">
    <citation type="journal article" date="2019" name="Nat. Plants">
        <title>Stout camphor tree genome fills gaps in understanding of flowering plant genome evolution.</title>
        <authorList>
            <person name="Chaw S.M."/>
            <person name="Liu Y.C."/>
            <person name="Wu Y.W."/>
            <person name="Wang H.Y."/>
            <person name="Lin C.I."/>
            <person name="Wu C.S."/>
            <person name="Ke H.M."/>
            <person name="Chang L.Y."/>
            <person name="Hsu C.Y."/>
            <person name="Yang H.T."/>
            <person name="Sudianto E."/>
            <person name="Hsu M.H."/>
            <person name="Wu K.P."/>
            <person name="Wang L.N."/>
            <person name="Leebens-Mack J.H."/>
            <person name="Tsai I.J."/>
        </authorList>
    </citation>
    <scope>NUCLEOTIDE SEQUENCE [LARGE SCALE GENOMIC DNA]</scope>
    <source>
        <strain evidence="2">cv. Chaw 1501</strain>
        <tissue evidence="1">Young leaves</tissue>
    </source>
</reference>
<evidence type="ECO:0000313" key="1">
    <source>
        <dbReference type="EMBL" id="RWR81409.1"/>
    </source>
</evidence>
<keyword evidence="2" id="KW-1185">Reference proteome</keyword>
<dbReference type="GO" id="GO:1901259">
    <property type="term" value="P:chloroplast rRNA processing"/>
    <property type="evidence" value="ECO:0007669"/>
    <property type="project" value="TreeGrafter"/>
</dbReference>
<name>A0A3S3P2D4_9MAGN</name>